<dbReference type="PANTHER" id="PTHR21292">
    <property type="entry name" value="EXOCYST COMPLEX COMPONENT SEC6-RELATED"/>
    <property type="match status" value="1"/>
</dbReference>
<organism evidence="1 2">
    <name type="scientific">Vicugna pacos</name>
    <name type="common">Alpaca</name>
    <name type="synonym">Lama pacos</name>
    <dbReference type="NCBI Taxonomy" id="30538"/>
    <lineage>
        <taxon>Eukaryota</taxon>
        <taxon>Metazoa</taxon>
        <taxon>Chordata</taxon>
        <taxon>Craniata</taxon>
        <taxon>Vertebrata</taxon>
        <taxon>Euteleostomi</taxon>
        <taxon>Mammalia</taxon>
        <taxon>Eutheria</taxon>
        <taxon>Laurasiatheria</taxon>
        <taxon>Artiodactyla</taxon>
        <taxon>Tylopoda</taxon>
        <taxon>Camelidae</taxon>
        <taxon>Vicugna</taxon>
    </lineage>
</organism>
<gene>
    <name evidence="2" type="primary">LOC107034810</name>
</gene>
<evidence type="ECO:0000313" key="2">
    <source>
        <dbReference type="RefSeq" id="XP_072819889.1"/>
    </source>
</evidence>
<dbReference type="Proteomes" id="UP001652581">
    <property type="component" value="Chromosome 6"/>
</dbReference>
<keyword evidence="1" id="KW-1185">Reference proteome</keyword>
<reference evidence="2" key="1">
    <citation type="submission" date="2025-08" db="UniProtKB">
        <authorList>
            <consortium name="RefSeq"/>
        </authorList>
    </citation>
    <scope>IDENTIFICATION</scope>
</reference>
<accession>A0ABM5DG74</accession>
<dbReference type="RefSeq" id="XP_072819889.1">
    <property type="nucleotide sequence ID" value="XM_072963788.1"/>
</dbReference>
<dbReference type="GeneID" id="107034810"/>
<proteinExistence type="predicted"/>
<name>A0ABM5DG74_VICPA</name>
<protein>
    <recommendedName>
        <fullName evidence="3">Exocyst complex component 3-like protein</fullName>
    </recommendedName>
</protein>
<dbReference type="PANTHER" id="PTHR21292:SF7">
    <property type="entry name" value="EXOCYST COMPLEX COMPONENT 3-LIKE 2"/>
    <property type="match status" value="1"/>
</dbReference>
<evidence type="ECO:0000313" key="1">
    <source>
        <dbReference type="Proteomes" id="UP001652581"/>
    </source>
</evidence>
<sequence length="631" mass="72226">MDQFKRRFFPGKKKSRWEGAEAYNELQEICSMATREHSSRQNKTKSKMQFLKKGSRSKEEHHAPAVCQEELSKDISQLVQEGRFLEACKTISRSAAEKQDCGSQYQAVAQGMWQVVQEALSGSGRSRQLQPKLQSVMAAVNWAKNFEGPKPSTLQGGGLEAWDSQLQSLLRKDAEARLPGPVSGAELSGYLEELGKAVEHVLGPQLEGRLGVCFLALYRVCFQEVLCSHLSVLLSSSGEDRENYYKLYTWGRATLFGHREMRQKAPPASKEPTAARRLLDPVMFVTWMFQVQEKLLELIQTELTDTLERVLIYDRRSQAESSYKTFLEIFQLLKETIIVGQNIGPPISSQVRIMVVKTFLDFLNRYQKEGAPSFIQLHASAGTFPQLHVLENCCILRKTWEALVQEGSVQGIINSIEVWSQDDLLIRVRALFQSRLEHHFSTRNDGLVQALQSLQQALKGCSNMHSTPTYKVLVKSLYTVVLGEYVHALVTYLKTLEPGVWADHEGQVKKEVLELDTIFGEREQDVDDRMPCWETIKDIFQLRQNRSRESLHEWLASFRDEFPGYVREDWPRSSSDSDKRSCCCLQLWTSILKLYSRVPCSLMMWRYSLLLLIFSPQSKNQLLPLTTLFVM</sequence>
<dbReference type="InterPro" id="IPR010326">
    <property type="entry name" value="EXOC3/Sec6"/>
</dbReference>
<evidence type="ECO:0008006" key="3">
    <source>
        <dbReference type="Google" id="ProtNLM"/>
    </source>
</evidence>